<proteinExistence type="inferred from homology"/>
<feature type="domain" description="Glycoside hydrolase family 65 C-terminal" evidence="5">
    <location>
        <begin position="674"/>
        <end position="731"/>
    </location>
</feature>
<dbReference type="RefSeq" id="WP_270881065.1">
    <property type="nucleotide sequence ID" value="NZ_JAQFVF010000044.1"/>
</dbReference>
<comment type="similarity">
    <text evidence="1">Belongs to the glycosyl hydrolase 65 family.</text>
</comment>
<dbReference type="Proteomes" id="UP001596044">
    <property type="component" value="Unassembled WGS sequence"/>
</dbReference>
<evidence type="ECO:0000313" key="8">
    <source>
        <dbReference type="Proteomes" id="UP001596044"/>
    </source>
</evidence>
<gene>
    <name evidence="7" type="ORF">ACFPOG_28185</name>
</gene>
<feature type="domain" description="Glycoside hydrolase family 65 N-terminal" evidence="6">
    <location>
        <begin position="9"/>
        <end position="241"/>
    </location>
</feature>
<accession>A0ABW0KH63</accession>
<dbReference type="InterPro" id="IPR005195">
    <property type="entry name" value="Glyco_hydro_65_M"/>
</dbReference>
<dbReference type="PIRSF" id="PIRSF036289">
    <property type="entry name" value="Glycosyl_hydrolase_malt_phosph"/>
    <property type="match status" value="1"/>
</dbReference>
<evidence type="ECO:0000313" key="7">
    <source>
        <dbReference type="EMBL" id="MFC5452091.1"/>
    </source>
</evidence>
<evidence type="ECO:0000259" key="6">
    <source>
        <dbReference type="Pfam" id="PF03636"/>
    </source>
</evidence>
<keyword evidence="8" id="KW-1185">Reference proteome</keyword>
<evidence type="ECO:0000256" key="3">
    <source>
        <dbReference type="ARBA" id="ARBA00022679"/>
    </source>
</evidence>
<keyword evidence="7" id="KW-0378">Hydrolase</keyword>
<dbReference type="InterPro" id="IPR005196">
    <property type="entry name" value="Glyco_hydro_65_N"/>
</dbReference>
<dbReference type="PANTHER" id="PTHR11051:SF8">
    <property type="entry name" value="PROTEIN-GLUCOSYLGALACTOSYLHYDROXYLYSINE GLUCOSIDASE"/>
    <property type="match status" value="1"/>
</dbReference>
<dbReference type="Gene3D" id="1.50.10.10">
    <property type="match status" value="1"/>
</dbReference>
<dbReference type="InterPro" id="IPR017045">
    <property type="entry name" value="Malt_Pase/Glycosyl_Hdrlase"/>
</dbReference>
<protein>
    <submittedName>
        <fullName evidence="7">Glycoside hydrolase family 65 protein</fullName>
    </submittedName>
</protein>
<dbReference type="InterPro" id="IPR011013">
    <property type="entry name" value="Gal_mutarotase_sf_dom"/>
</dbReference>
<dbReference type="Pfam" id="PF03636">
    <property type="entry name" value="Glyco_hydro_65N"/>
    <property type="match status" value="1"/>
</dbReference>
<organism evidence="7 8">
    <name type="scientific">Paenibacillus aestuarii</name>
    <dbReference type="NCBI Taxonomy" id="516965"/>
    <lineage>
        <taxon>Bacteria</taxon>
        <taxon>Bacillati</taxon>
        <taxon>Bacillota</taxon>
        <taxon>Bacilli</taxon>
        <taxon>Bacillales</taxon>
        <taxon>Paenibacillaceae</taxon>
        <taxon>Paenibacillus</taxon>
    </lineage>
</organism>
<dbReference type="Pfam" id="PF03632">
    <property type="entry name" value="Glyco_hydro_65m"/>
    <property type="match status" value="1"/>
</dbReference>
<evidence type="ECO:0000256" key="2">
    <source>
        <dbReference type="ARBA" id="ARBA00022676"/>
    </source>
</evidence>
<name>A0ABW0KH63_9BACL</name>
<dbReference type="SUPFAM" id="SSF48208">
    <property type="entry name" value="Six-hairpin glycosidases"/>
    <property type="match status" value="1"/>
</dbReference>
<reference evidence="8" key="1">
    <citation type="journal article" date="2019" name="Int. J. Syst. Evol. Microbiol.">
        <title>The Global Catalogue of Microorganisms (GCM) 10K type strain sequencing project: providing services to taxonomists for standard genome sequencing and annotation.</title>
        <authorList>
            <consortium name="The Broad Institute Genomics Platform"/>
            <consortium name="The Broad Institute Genome Sequencing Center for Infectious Disease"/>
            <person name="Wu L."/>
            <person name="Ma J."/>
        </authorList>
    </citation>
    <scope>NUCLEOTIDE SEQUENCE [LARGE SCALE GENOMIC DNA]</scope>
    <source>
        <strain evidence="8">KACC 11904</strain>
    </source>
</reference>
<sequence>MNKVNPLIENQFDLQAVNTYAALMTQGNGYLGVRGSFDENYTEQTRGMFVAGIYNKFSSNDVTEIVNLPDLVGMKIEIDGEIFTLQAGEVVGYERQLDIFTGELVRKLVWKNRTGHRFQFHFQRFVSKADLHTIASKVSITALDTPASLALKTGIDAQQSNFGKQHLIEENVRVMEKRIMHATYRTSESNLQVALATFCKVTQDSVPVFVSKNRQLTATYSQHLEVNQPFVLEKISAVYTSNDVGVDEADAASIQSVERNGSAGYDQLLNQSAAKWKMFWDNKRVKISSSYEMDQLALDFSIYHMEIMTPAHDERLSIGAKGLTGEGYKGHVFWDTELFIAPFHLHTVPEVAKKLLTYRYLHIEEAKYKSAKNGYEGTLFPWESALTGHEETPEYAAINISTGKRQKVASADAEHHIVADIAFAVVQYYYSTLDEAFMQNEGIVLLKETALFWISRAANEGGRLSIKDVIGPDEYTEHIDNNAYTNYMAAFNVQQAVFFLDKYNQKDLTFDQRAKVFLQNLYMPRPNEEGILPQDDTFLTKPEIDLTKYKMKQGSQVILLDYSRAEINEMQILKQADVVMLLYLMPNLFPAEIVKKNLQYYEEHTIHDSSLSKAIHAIVAARCGEQDNAYRFFQEACLIDLGSNPKSSDEGIHAASLGANWLTAIFGFANITMEQNQLAISPKMPRNWSELTFPFEWQGSTLVFTISQTELKVARKAGPEVSLRVNKKIYKVLNQIQVTL</sequence>
<keyword evidence="3" id="KW-0808">Transferase</keyword>
<dbReference type="GO" id="GO:0016787">
    <property type="term" value="F:hydrolase activity"/>
    <property type="evidence" value="ECO:0007669"/>
    <property type="project" value="UniProtKB-KW"/>
</dbReference>
<dbReference type="InterPro" id="IPR008928">
    <property type="entry name" value="6-hairpin_glycosidase_sf"/>
</dbReference>
<evidence type="ECO:0000256" key="1">
    <source>
        <dbReference type="ARBA" id="ARBA00006768"/>
    </source>
</evidence>
<keyword evidence="2" id="KW-0328">Glycosyltransferase</keyword>
<feature type="domain" description="Glycoside hydrolase family 65 central catalytic" evidence="4">
    <location>
        <begin position="300"/>
        <end position="661"/>
    </location>
</feature>
<dbReference type="PANTHER" id="PTHR11051">
    <property type="entry name" value="GLYCOSYL HYDROLASE-RELATED"/>
    <property type="match status" value="1"/>
</dbReference>
<dbReference type="InterPro" id="IPR012341">
    <property type="entry name" value="6hp_glycosidase-like_sf"/>
</dbReference>
<evidence type="ECO:0000259" key="5">
    <source>
        <dbReference type="Pfam" id="PF03633"/>
    </source>
</evidence>
<dbReference type="InterPro" id="IPR037018">
    <property type="entry name" value="GH65_N"/>
</dbReference>
<dbReference type="EMBL" id="JBHSMJ010000040">
    <property type="protein sequence ID" value="MFC5452091.1"/>
    <property type="molecule type" value="Genomic_DNA"/>
</dbReference>
<dbReference type="SUPFAM" id="SSF74650">
    <property type="entry name" value="Galactose mutarotase-like"/>
    <property type="match status" value="1"/>
</dbReference>
<dbReference type="Gene3D" id="2.60.420.10">
    <property type="entry name" value="Maltose phosphorylase, domain 3"/>
    <property type="match status" value="1"/>
</dbReference>
<dbReference type="InterPro" id="IPR005194">
    <property type="entry name" value="Glyco_hydro_65_C"/>
</dbReference>
<dbReference type="Pfam" id="PF03633">
    <property type="entry name" value="Glyco_hydro_65C"/>
    <property type="match status" value="1"/>
</dbReference>
<comment type="caution">
    <text evidence="7">The sequence shown here is derived from an EMBL/GenBank/DDBJ whole genome shotgun (WGS) entry which is preliminary data.</text>
</comment>
<evidence type="ECO:0000259" key="4">
    <source>
        <dbReference type="Pfam" id="PF03632"/>
    </source>
</evidence>
<dbReference type="Gene3D" id="2.70.98.40">
    <property type="entry name" value="Glycoside hydrolase, family 65, N-terminal domain"/>
    <property type="match status" value="1"/>
</dbReference>